<organism evidence="2">
    <name type="scientific">marine sediment metagenome</name>
    <dbReference type="NCBI Taxonomy" id="412755"/>
    <lineage>
        <taxon>unclassified sequences</taxon>
        <taxon>metagenomes</taxon>
        <taxon>ecological metagenomes</taxon>
    </lineage>
</organism>
<gene>
    <name evidence="2" type="ORF">S01H1_69313</name>
</gene>
<accession>X0YQQ2</accession>
<dbReference type="AlphaFoldDB" id="X0YQQ2"/>
<dbReference type="InterPro" id="IPR029063">
    <property type="entry name" value="SAM-dependent_MTases_sf"/>
</dbReference>
<comment type="caution">
    <text evidence="2">The sequence shown here is derived from an EMBL/GenBank/DDBJ whole genome shotgun (WGS) entry which is preliminary data.</text>
</comment>
<evidence type="ECO:0000259" key="1">
    <source>
        <dbReference type="Pfam" id="PF13847"/>
    </source>
</evidence>
<dbReference type="Gene3D" id="3.40.50.150">
    <property type="entry name" value="Vaccinia Virus protein VP39"/>
    <property type="match status" value="1"/>
</dbReference>
<name>X0YQQ2_9ZZZZ</name>
<proteinExistence type="predicted"/>
<reference evidence="2" key="1">
    <citation type="journal article" date="2014" name="Front. Microbiol.">
        <title>High frequency of phylogenetically diverse reductive dehalogenase-homologous genes in deep subseafloor sedimentary metagenomes.</title>
        <authorList>
            <person name="Kawai M."/>
            <person name="Futagami T."/>
            <person name="Toyoda A."/>
            <person name="Takaki Y."/>
            <person name="Nishi S."/>
            <person name="Hori S."/>
            <person name="Arai W."/>
            <person name="Tsubouchi T."/>
            <person name="Morono Y."/>
            <person name="Uchiyama I."/>
            <person name="Ito T."/>
            <person name="Fujiyama A."/>
            <person name="Inagaki F."/>
            <person name="Takami H."/>
        </authorList>
    </citation>
    <scope>NUCLEOTIDE SEQUENCE</scope>
    <source>
        <strain evidence="2">Expedition CK06-06</strain>
    </source>
</reference>
<evidence type="ECO:0000313" key="2">
    <source>
        <dbReference type="EMBL" id="GAG39031.1"/>
    </source>
</evidence>
<dbReference type="SUPFAM" id="SSF53335">
    <property type="entry name" value="S-adenosyl-L-methionine-dependent methyltransferases"/>
    <property type="match status" value="1"/>
</dbReference>
<dbReference type="CDD" id="cd02440">
    <property type="entry name" value="AdoMet_MTases"/>
    <property type="match status" value="1"/>
</dbReference>
<sequence>QRMTLAERCVPQMEGEKVMSNKKISESDVAFRLMTLAFKFRDLLQNPRKSLARAQLRKGMSVVDYGCGPGSFTIPAAELVGKEGRVFAVDIHPLAIRAVKQKASRKGLQNVEAVLVQGYDTGIEESSIDRVLLIDTIHLIEDPNALFRSLHRMLKPDGLLFMEKGHMAMSEQKEILTNTGLFRIREAEGLMMLAAPQPQS</sequence>
<dbReference type="EMBL" id="BARS01046015">
    <property type="protein sequence ID" value="GAG39031.1"/>
    <property type="molecule type" value="Genomic_DNA"/>
</dbReference>
<dbReference type="InterPro" id="IPR053173">
    <property type="entry name" value="SAM-binding_MTase"/>
</dbReference>
<dbReference type="InterPro" id="IPR025714">
    <property type="entry name" value="Methyltranfer_dom"/>
</dbReference>
<protein>
    <recommendedName>
        <fullName evidence="1">Methyltransferase domain-containing protein</fullName>
    </recommendedName>
</protein>
<dbReference type="PANTHER" id="PTHR45128:SF1">
    <property type="entry name" value="S-ADENOSYLMETHIONINE-DEPENDENT METHYLTRANSFERASE RV2258C"/>
    <property type="match status" value="1"/>
</dbReference>
<dbReference type="PANTHER" id="PTHR45128">
    <property type="entry name" value="METHYLTRANSFERASE TYPE 11"/>
    <property type="match status" value="1"/>
</dbReference>
<feature type="non-terminal residue" evidence="2">
    <location>
        <position position="1"/>
    </location>
</feature>
<feature type="domain" description="Methyltransferase" evidence="1">
    <location>
        <begin position="57"/>
        <end position="177"/>
    </location>
</feature>
<dbReference type="Pfam" id="PF13847">
    <property type="entry name" value="Methyltransf_31"/>
    <property type="match status" value="1"/>
</dbReference>